<comment type="function">
    <text evidence="13">Deoxycytidyl transferase involved in DNA repair. Transfers a dCMP residue from dCTP to the 3'-end of a DNA primer in a template-dependent reaction. May assist in the first step in the bypass of abasic lesions by the insertion of a nucleotide opposite the lesion. Required for normal induction of mutations by physical and chemical agents. Involved in mitochondrial DNA mutagenesis.</text>
</comment>
<evidence type="ECO:0000256" key="14">
    <source>
        <dbReference type="PIRNR" id="PIRNR036573"/>
    </source>
</evidence>
<dbReference type="SUPFAM" id="SSF100879">
    <property type="entry name" value="Lesion bypass DNA polymerase (Y-family), little finger domain"/>
    <property type="match status" value="1"/>
</dbReference>
<dbReference type="eggNOG" id="KOG2093">
    <property type="taxonomic scope" value="Eukaryota"/>
</dbReference>
<dbReference type="SUPFAM" id="SSF56672">
    <property type="entry name" value="DNA/RNA polymerases"/>
    <property type="match status" value="1"/>
</dbReference>
<keyword evidence="11 14" id="KW-0234">DNA repair</keyword>
<gene>
    <name evidence="19" type="ORF">TAPDE_003632</name>
</gene>
<evidence type="ECO:0000259" key="18">
    <source>
        <dbReference type="PROSITE" id="PS50173"/>
    </source>
</evidence>
<comment type="subcellular location">
    <subcellularLocation>
        <location evidence="1 14">Nucleus</location>
    </subcellularLocation>
</comment>
<dbReference type="InterPro" id="IPR036420">
    <property type="entry name" value="BRCT_dom_sf"/>
</dbReference>
<feature type="binding site" evidence="15">
    <location>
        <position position="444"/>
    </location>
    <ligand>
        <name>Mg(2+)</name>
        <dbReference type="ChEBI" id="CHEBI:18420"/>
        <label>1</label>
    </ligand>
</feature>
<dbReference type="InterPro" id="IPR001126">
    <property type="entry name" value="UmuC"/>
</dbReference>
<dbReference type="Gene3D" id="3.30.1490.100">
    <property type="entry name" value="DNA polymerase, Y-family, little finger domain"/>
    <property type="match status" value="1"/>
</dbReference>
<dbReference type="GO" id="GO:0017125">
    <property type="term" value="F:deoxycytidyl transferase activity"/>
    <property type="evidence" value="ECO:0007669"/>
    <property type="project" value="TreeGrafter"/>
</dbReference>
<feature type="binding site" evidence="15">
    <location>
        <position position="347"/>
    </location>
    <ligand>
        <name>Mg(2+)</name>
        <dbReference type="ChEBI" id="CHEBI:18420"/>
        <label>1</label>
    </ligand>
</feature>
<dbReference type="STRING" id="1097556.R4XCQ9"/>
<dbReference type="PROSITE" id="PS50173">
    <property type="entry name" value="UMUC"/>
    <property type="match status" value="1"/>
</dbReference>
<evidence type="ECO:0000256" key="3">
    <source>
        <dbReference type="ARBA" id="ARBA00020399"/>
    </source>
</evidence>
<dbReference type="PANTHER" id="PTHR45990">
    <property type="entry name" value="DNA REPAIR PROTEIN REV1"/>
    <property type="match status" value="1"/>
</dbReference>
<keyword evidence="9 15" id="KW-0460">Magnesium</keyword>
<dbReference type="Gene3D" id="3.30.70.270">
    <property type="match status" value="1"/>
</dbReference>
<evidence type="ECO:0000256" key="12">
    <source>
        <dbReference type="ARBA" id="ARBA00023242"/>
    </source>
</evidence>
<evidence type="ECO:0000256" key="13">
    <source>
        <dbReference type="ARBA" id="ARBA00058985"/>
    </source>
</evidence>
<organism evidence="19 20">
    <name type="scientific">Taphrina deformans (strain PYCC 5710 / ATCC 11124 / CBS 356.35 / IMI 108563 / JCM 9778 / NBRC 8474)</name>
    <name type="common">Peach leaf curl fungus</name>
    <name type="synonym">Lalaria deformans</name>
    <dbReference type="NCBI Taxonomy" id="1097556"/>
    <lineage>
        <taxon>Eukaryota</taxon>
        <taxon>Fungi</taxon>
        <taxon>Dikarya</taxon>
        <taxon>Ascomycota</taxon>
        <taxon>Taphrinomycotina</taxon>
        <taxon>Taphrinomycetes</taxon>
        <taxon>Taphrinales</taxon>
        <taxon>Taphrinaceae</taxon>
        <taxon>Taphrina</taxon>
    </lineage>
</organism>
<keyword evidence="5 14" id="KW-0808">Transferase</keyword>
<dbReference type="InterPro" id="IPR001357">
    <property type="entry name" value="BRCT_dom"/>
</dbReference>
<evidence type="ECO:0000256" key="6">
    <source>
        <dbReference type="ARBA" id="ARBA00022695"/>
    </source>
</evidence>
<comment type="cofactor">
    <cofactor evidence="15">
        <name>Mg(2+)</name>
        <dbReference type="ChEBI" id="CHEBI:18420"/>
    </cofactor>
    <text evidence="15">Binds 2 magnesium ions.</text>
</comment>
<evidence type="ECO:0000256" key="16">
    <source>
        <dbReference type="SAM" id="MobiDB-lite"/>
    </source>
</evidence>
<dbReference type="InterPro" id="IPR017961">
    <property type="entry name" value="DNA_pol_Y-fam_little_finger"/>
</dbReference>
<comment type="caution">
    <text evidence="19">The sequence shown here is derived from an EMBL/GenBank/DDBJ whole genome shotgun (WGS) entry which is preliminary data.</text>
</comment>
<dbReference type="Gene3D" id="6.10.250.1490">
    <property type="match status" value="1"/>
</dbReference>
<evidence type="ECO:0000256" key="9">
    <source>
        <dbReference type="ARBA" id="ARBA00022842"/>
    </source>
</evidence>
<evidence type="ECO:0000313" key="20">
    <source>
        <dbReference type="Proteomes" id="UP000013776"/>
    </source>
</evidence>
<dbReference type="Pfam" id="PF16727">
    <property type="entry name" value="REV1_C"/>
    <property type="match status" value="1"/>
</dbReference>
<evidence type="ECO:0000256" key="11">
    <source>
        <dbReference type="ARBA" id="ARBA00023204"/>
    </source>
</evidence>
<dbReference type="GO" id="GO:0042276">
    <property type="term" value="P:error-prone translesion synthesis"/>
    <property type="evidence" value="ECO:0007669"/>
    <property type="project" value="InterPro"/>
</dbReference>
<dbReference type="GO" id="GO:0003887">
    <property type="term" value="F:DNA-directed DNA polymerase activity"/>
    <property type="evidence" value="ECO:0007669"/>
    <property type="project" value="InterPro"/>
</dbReference>
<keyword evidence="20" id="KW-1185">Reference proteome</keyword>
<dbReference type="Proteomes" id="UP000013776">
    <property type="component" value="Unassembled WGS sequence"/>
</dbReference>
<protein>
    <recommendedName>
        <fullName evidence="3 14">DNA repair protein REV1</fullName>
        <ecNumber evidence="14">2.7.7.-</ecNumber>
    </recommendedName>
</protein>
<keyword evidence="6 14" id="KW-0548">Nucleotidyltransferase</keyword>
<evidence type="ECO:0000256" key="2">
    <source>
        <dbReference type="ARBA" id="ARBA00010945"/>
    </source>
</evidence>
<evidence type="ECO:0000259" key="17">
    <source>
        <dbReference type="PROSITE" id="PS50172"/>
    </source>
</evidence>
<dbReference type="Pfam" id="PF14377">
    <property type="entry name" value="UBM"/>
    <property type="match status" value="3"/>
</dbReference>
<name>R4XCQ9_TAPDE</name>
<evidence type="ECO:0000256" key="8">
    <source>
        <dbReference type="ARBA" id="ARBA00022763"/>
    </source>
</evidence>
<dbReference type="Pfam" id="PF16589">
    <property type="entry name" value="BRCT_2"/>
    <property type="match status" value="1"/>
</dbReference>
<dbReference type="InterPro" id="IPR036775">
    <property type="entry name" value="DNA_pol_Y-fam_lit_finger_sf"/>
</dbReference>
<dbReference type="InterPro" id="IPR038401">
    <property type="entry name" value="Rev1_C_sf"/>
</dbReference>
<feature type="domain" description="UmuC" evidence="18">
    <location>
        <begin position="343"/>
        <end position="532"/>
    </location>
</feature>
<feature type="domain" description="BRCT" evidence="17">
    <location>
        <begin position="67"/>
        <end position="155"/>
    </location>
</feature>
<accession>R4XCQ9</accession>
<keyword evidence="4 14" id="KW-0237">DNA synthesis</keyword>
<evidence type="ECO:0000256" key="10">
    <source>
        <dbReference type="ARBA" id="ARBA00023125"/>
    </source>
</evidence>
<dbReference type="GO" id="GO:0006281">
    <property type="term" value="P:DNA repair"/>
    <property type="evidence" value="ECO:0007669"/>
    <property type="project" value="UniProtKB-KW"/>
</dbReference>
<dbReference type="InterPro" id="IPR043502">
    <property type="entry name" value="DNA/RNA_pol_sf"/>
</dbReference>
<evidence type="ECO:0000256" key="4">
    <source>
        <dbReference type="ARBA" id="ARBA00022634"/>
    </source>
</evidence>
<evidence type="ECO:0000256" key="7">
    <source>
        <dbReference type="ARBA" id="ARBA00022723"/>
    </source>
</evidence>
<keyword evidence="12 14" id="KW-0539">Nucleus</keyword>
<dbReference type="FunFam" id="3.40.50.10190:FF:000011">
    <property type="entry name" value="DNA repair protein REV1"/>
    <property type="match status" value="1"/>
</dbReference>
<dbReference type="InterPro" id="IPR031991">
    <property type="entry name" value="Rev1_C"/>
</dbReference>
<feature type="binding site" evidence="15">
    <location>
        <position position="443"/>
    </location>
    <ligand>
        <name>Mg(2+)</name>
        <dbReference type="ChEBI" id="CHEBI:18420"/>
        <label>1</label>
    </ligand>
</feature>
<dbReference type="InterPro" id="IPR043128">
    <property type="entry name" value="Rev_trsase/Diguanyl_cyclase"/>
</dbReference>
<evidence type="ECO:0000313" key="19">
    <source>
        <dbReference type="EMBL" id="CCG83408.1"/>
    </source>
</evidence>
<keyword evidence="7 15" id="KW-0479">Metal-binding</keyword>
<comment type="similarity">
    <text evidence="2 14">Belongs to the DNA polymerase type-Y family.</text>
</comment>
<dbReference type="EC" id="2.7.7.-" evidence="14"/>
<dbReference type="Pfam" id="PF00817">
    <property type="entry name" value="IMS"/>
    <property type="match status" value="1"/>
</dbReference>
<dbReference type="InterPro" id="IPR025527">
    <property type="entry name" value="HUWE1/Rev1_UBM"/>
</dbReference>
<dbReference type="Gene3D" id="1.20.58.1280">
    <property type="entry name" value="DNA repair protein Rev1, C-terminal domain"/>
    <property type="match status" value="1"/>
</dbReference>
<dbReference type="SUPFAM" id="SSF52113">
    <property type="entry name" value="BRCT domain"/>
    <property type="match status" value="1"/>
</dbReference>
<dbReference type="VEuPathDB" id="FungiDB:TAPDE_003632"/>
<dbReference type="GO" id="GO:0003684">
    <property type="term" value="F:damaged DNA binding"/>
    <property type="evidence" value="ECO:0007669"/>
    <property type="project" value="UniProtKB-UniRule"/>
</dbReference>
<keyword evidence="10 14" id="KW-0238">DNA-binding</keyword>
<dbReference type="Pfam" id="PF11799">
    <property type="entry name" value="IMS_C"/>
    <property type="match status" value="1"/>
</dbReference>
<dbReference type="Gene3D" id="3.40.1170.60">
    <property type="match status" value="1"/>
</dbReference>
<dbReference type="GO" id="GO:0005634">
    <property type="term" value="C:nucleus"/>
    <property type="evidence" value="ECO:0007669"/>
    <property type="project" value="UniProtKB-SubCell"/>
</dbReference>
<dbReference type="AlphaFoldDB" id="R4XCQ9"/>
<feature type="region of interest" description="Disordered" evidence="16">
    <location>
        <begin position="847"/>
        <end position="871"/>
    </location>
</feature>
<reference evidence="19 20" key="1">
    <citation type="journal article" date="2013" name="MBio">
        <title>Genome sequencing of the plant pathogen Taphrina deformans, the causal agent of peach leaf curl.</title>
        <authorList>
            <person name="Cisse O.H."/>
            <person name="Almeida J.M.G.C.F."/>
            <person name="Fonseca A."/>
            <person name="Kumar A.A."/>
            <person name="Salojaervi J."/>
            <person name="Overmyer K."/>
            <person name="Hauser P.M."/>
            <person name="Pagni M."/>
        </authorList>
    </citation>
    <scope>NUCLEOTIDE SEQUENCE [LARGE SCALE GENOMIC DNA]</scope>
    <source>
        <strain evidence="20">PYCC 5710 / ATCC 11124 / CBS 356.35 / IMI 108563 / JCM 9778 / NBRC 8474</strain>
    </source>
</reference>
<dbReference type="SMART" id="SM00292">
    <property type="entry name" value="BRCT"/>
    <property type="match status" value="1"/>
</dbReference>
<proteinExistence type="inferred from homology"/>
<evidence type="ECO:0000256" key="5">
    <source>
        <dbReference type="ARBA" id="ARBA00022679"/>
    </source>
</evidence>
<dbReference type="Pfam" id="PF21999">
    <property type="entry name" value="IMS_HHH_1"/>
    <property type="match status" value="1"/>
</dbReference>
<dbReference type="InterPro" id="IPR053848">
    <property type="entry name" value="IMS_HHH_1"/>
</dbReference>
<dbReference type="InterPro" id="IPR012112">
    <property type="entry name" value="REV1"/>
</dbReference>
<dbReference type="PANTHER" id="PTHR45990:SF1">
    <property type="entry name" value="DNA REPAIR PROTEIN REV1"/>
    <property type="match status" value="1"/>
</dbReference>
<dbReference type="Gene3D" id="1.10.150.20">
    <property type="entry name" value="5' to 3' exonuclease, C-terminal subdomain"/>
    <property type="match status" value="1"/>
</dbReference>
<dbReference type="CDD" id="cd17719">
    <property type="entry name" value="BRCT_Rev1"/>
    <property type="match status" value="1"/>
</dbReference>
<dbReference type="GO" id="GO:0046872">
    <property type="term" value="F:metal ion binding"/>
    <property type="evidence" value="ECO:0007669"/>
    <property type="project" value="UniProtKB-KW"/>
</dbReference>
<dbReference type="EMBL" id="CAHR02000144">
    <property type="protein sequence ID" value="CCG83408.1"/>
    <property type="molecule type" value="Genomic_DNA"/>
</dbReference>
<evidence type="ECO:0000256" key="15">
    <source>
        <dbReference type="PIRSR" id="PIRSR036573-2"/>
    </source>
</evidence>
<sequence>MSRKSYAPALAGAPSSTKLVKHKLESLDENNEEYEASTFGGFTDYMRRKKIKLQNQDALIRSRAPEDTPAIFQGMTIHINGYTKPGRVELWNAIVTYGGVYKQYLEGKTDVTHIVASNLTKKKQEEFAKYRIVRPEWIMDSITAGRALPWTDPQYRVIDAGRNQKTLNLSQSGGIGFGTTDVSRSYKRVSGAVEQASEAQSTHEDDDALLTGSIAQDRGIKSTIRPQGLVQTHTTVKSSAPEPPATDSTTIVTKAVDSPRIATDEQTSMPAPKITIPPAAEKVAQNRMATKTAKDPDFIQDYFRNSRLHHLSTWKANLRLKIDNLSRAAQPLRLPNHGKRRYIMHIDFDCFFAAVSSLKRPDVAGKPCAVTHGGSNSGEIASCNYKAREYGIKNGMWMKEAVKLCSEIISLPYEFEAYENASDHFYNTLLGLRANAIEAVSIDEALLDISNLLSDTEDRASITAEAESFAVKLRTTIRDKSGVEVSLGIGGNVLQAKLATKKAKPAGHYFLHPDDVITFMNEFEVASLPGVGHSTSKRLEESLDITSILQLREISQTRLQEIFGPKTGITLSRASNGLDDTVVGEIAQRKLVSIEINWGIRLDTPAEVSDYIRRVSEELARKLKDVGFASAQHLLVKVMRRAKTAPLDPPKFLGHGICDKFNAGRQIPTTGDSAVIWKHALALLESLNIPPNELRGIGVALTKLQTAGDNAGQAQRSMSTFMHSENAEQAGAKQSKNIPVGNSMPPPAILKRGQGQAVRFADSRQSANKEISTLVGTQFVVPSQIDATVLAELPVAIQEKIAASKSRDNVRMQDDTVSVYEVPRVSQIDPADLAALPASVRHEILLHNRPPNDSSPRRNRNTTLNSYITKTPSPKKIKKPIVLQTLTQVNFVERPVARNLTATLQKVGQELILSSSPSAHIDREVLAGLPDDIRKEVLNEDRNRRWNQRKKEERLTLASKSGPTEVLKARRTIELPVESSGLQFGDLAQESIQSLRRYLSTWYKDELESGPQSEDMQDFEGYLKVLIVNDRDLERVEALLRWLWLLVQRHGESFVWIQRVRELIEETNRVMVEQNLGELQIL</sequence>
<dbReference type="PIRSF" id="PIRSF036573">
    <property type="entry name" value="REV1"/>
    <property type="match status" value="1"/>
</dbReference>
<keyword evidence="8 14" id="KW-0227">DNA damage</keyword>
<dbReference type="Gene3D" id="3.40.50.10190">
    <property type="entry name" value="BRCT domain"/>
    <property type="match status" value="1"/>
</dbReference>
<dbReference type="OrthoDB" id="427711at2759"/>
<dbReference type="FunFam" id="3.30.1490.100:FF:000001">
    <property type="entry name" value="DNA repair protein REV1"/>
    <property type="match status" value="1"/>
</dbReference>
<evidence type="ECO:0000256" key="1">
    <source>
        <dbReference type="ARBA" id="ARBA00004123"/>
    </source>
</evidence>
<dbReference type="Gene3D" id="6.10.250.1630">
    <property type="match status" value="2"/>
</dbReference>
<dbReference type="PROSITE" id="PS50172">
    <property type="entry name" value="BRCT"/>
    <property type="match status" value="1"/>
</dbReference>
<dbReference type="GO" id="GO:0070987">
    <property type="term" value="P:error-free translesion synthesis"/>
    <property type="evidence" value="ECO:0007669"/>
    <property type="project" value="UniProtKB-ARBA"/>
</dbReference>